<dbReference type="RefSeq" id="WP_132530608.1">
    <property type="nucleotide sequence ID" value="NZ_BMJO01000003.1"/>
</dbReference>
<name>A0A4R2HIY4_9SPHI</name>
<protein>
    <submittedName>
        <fullName evidence="2">Type IX secretion system PorP/SprF family membrane protein</fullName>
    </submittedName>
</protein>
<dbReference type="EMBL" id="SLWO01000002">
    <property type="protein sequence ID" value="TCO29283.1"/>
    <property type="molecule type" value="Genomic_DNA"/>
</dbReference>
<feature type="signal peptide" evidence="1">
    <location>
        <begin position="1"/>
        <end position="25"/>
    </location>
</feature>
<dbReference type="NCBIfam" id="TIGR03519">
    <property type="entry name" value="T9SS_PorP_fam"/>
    <property type="match status" value="1"/>
</dbReference>
<organism evidence="2 3">
    <name type="scientific">Pedobacter psychrotolerans</name>
    <dbReference type="NCBI Taxonomy" id="1843235"/>
    <lineage>
        <taxon>Bacteria</taxon>
        <taxon>Pseudomonadati</taxon>
        <taxon>Bacteroidota</taxon>
        <taxon>Sphingobacteriia</taxon>
        <taxon>Sphingobacteriales</taxon>
        <taxon>Sphingobacteriaceae</taxon>
        <taxon>Pedobacter</taxon>
    </lineage>
</organism>
<evidence type="ECO:0000256" key="1">
    <source>
        <dbReference type="SAM" id="SignalP"/>
    </source>
</evidence>
<comment type="caution">
    <text evidence="2">The sequence shown here is derived from an EMBL/GenBank/DDBJ whole genome shotgun (WGS) entry which is preliminary data.</text>
</comment>
<accession>A0A4R2HIY4</accession>
<reference evidence="2 3" key="1">
    <citation type="submission" date="2019-03" db="EMBL/GenBank/DDBJ databases">
        <title>Genomic Encyclopedia of Type Strains, Phase IV (KMG-IV): sequencing the most valuable type-strain genomes for metagenomic binning, comparative biology and taxonomic classification.</title>
        <authorList>
            <person name="Goeker M."/>
        </authorList>
    </citation>
    <scope>NUCLEOTIDE SEQUENCE [LARGE SCALE GENOMIC DNA]</scope>
    <source>
        <strain evidence="2 3">DSM 103236</strain>
    </source>
</reference>
<feature type="chain" id="PRO_5020465313" evidence="1">
    <location>
        <begin position="26"/>
        <end position="337"/>
    </location>
</feature>
<dbReference type="InterPro" id="IPR019861">
    <property type="entry name" value="PorP/SprF_Bacteroidetes"/>
</dbReference>
<keyword evidence="1" id="KW-0732">Signal</keyword>
<dbReference type="AlphaFoldDB" id="A0A4R2HIY4"/>
<dbReference type="OrthoDB" id="1493187at2"/>
<dbReference type="Proteomes" id="UP000295684">
    <property type="component" value="Unassembled WGS sequence"/>
</dbReference>
<sequence length="337" mass="37450">MKKPVIKKALLAATIVLLLKLPVMAQQNIQFSQYIFNSLSVNPAYAGYKEELFAQLALRTQWAGLKGAPQTGQLSLDGVTESTKKNVGLGVQITADKLGSQTANSIYLNYAYRIRLNSDDTKRLSFGLGAGVTNYAIDGTSLRPVEQDDPTVTNGSLSSFIPDARFGVYYSSPRYYVGASVMDLFSGDVSNDIFNWDTATQQNIKRKRHYYIMTGALFELSEGLKLRPSLLWKEDFKGPSSLDLNAMFVFADKFWIGGGIRTGVNLWDKEFRQGQTLSNSNSLSGIVQFYASNRFRIGYSYDYITSGLSSVQNGSHEITLGLTFPSKLNRLLSPRFF</sequence>
<proteinExistence type="predicted"/>
<evidence type="ECO:0000313" key="3">
    <source>
        <dbReference type="Proteomes" id="UP000295684"/>
    </source>
</evidence>
<evidence type="ECO:0000313" key="2">
    <source>
        <dbReference type="EMBL" id="TCO29283.1"/>
    </source>
</evidence>
<dbReference type="Pfam" id="PF11751">
    <property type="entry name" value="PorP_SprF"/>
    <property type="match status" value="1"/>
</dbReference>
<gene>
    <name evidence="2" type="ORF">EV200_102708</name>
</gene>